<comment type="caution">
    <text evidence="3">The sequence shown here is derived from an EMBL/GenBank/DDBJ whole genome shotgun (WGS) entry which is preliminary data.</text>
</comment>
<reference evidence="3 4" key="1">
    <citation type="journal article" date="2015" name="Nature">
        <title>rRNA introns, odd ribosomes, and small enigmatic genomes across a large radiation of phyla.</title>
        <authorList>
            <person name="Brown C.T."/>
            <person name="Hug L.A."/>
            <person name="Thomas B.C."/>
            <person name="Sharon I."/>
            <person name="Castelle C.J."/>
            <person name="Singh A."/>
            <person name="Wilkins M.J."/>
            <person name="Williams K.H."/>
            <person name="Banfield J.F."/>
        </authorList>
    </citation>
    <scope>NUCLEOTIDE SEQUENCE [LARGE SCALE GENOMIC DNA]</scope>
</reference>
<sequence>MNKFAKKLATGVVSATVAMMSFVPMVFGANLEIIDNGVGSDNTIVVTNSSSCTVSQKANTNVDALIGASASTGGNTANGNTGGTVGITTGDANAASTMTVTGGNNSATDPCCCTPLAVPPTTEISGNGVNSTNNIVVANTKDTTVRQRARTRVSALVKAKAKTGKNTANGNTGAGTTVSTGVSTSTSDLTVTGGLNTLN</sequence>
<protein>
    <submittedName>
        <fullName evidence="3">Mucin-like protein</fullName>
    </submittedName>
</protein>
<dbReference type="EMBL" id="LBOZ01000001">
    <property type="protein sequence ID" value="KKP48252.1"/>
    <property type="molecule type" value="Genomic_DNA"/>
</dbReference>
<proteinExistence type="predicted"/>
<feature type="signal peptide" evidence="2">
    <location>
        <begin position="1"/>
        <end position="28"/>
    </location>
</feature>
<organism evidence="3 4">
    <name type="scientific">Candidatus Woesebacteria bacterium GW2011_GWA2_33_28</name>
    <dbReference type="NCBI Taxonomy" id="1618561"/>
    <lineage>
        <taxon>Bacteria</taxon>
        <taxon>Candidatus Woeseibacteriota</taxon>
    </lineage>
</organism>
<evidence type="ECO:0000256" key="2">
    <source>
        <dbReference type="SAM" id="SignalP"/>
    </source>
</evidence>
<feature type="compositionally biased region" description="Low complexity" evidence="1">
    <location>
        <begin position="164"/>
        <end position="199"/>
    </location>
</feature>
<feature type="chain" id="PRO_5002531621" evidence="2">
    <location>
        <begin position="29"/>
        <end position="199"/>
    </location>
</feature>
<dbReference type="Proteomes" id="UP000033995">
    <property type="component" value="Unassembled WGS sequence"/>
</dbReference>
<evidence type="ECO:0000313" key="4">
    <source>
        <dbReference type="Proteomes" id="UP000033995"/>
    </source>
</evidence>
<feature type="region of interest" description="Disordered" evidence="1">
    <location>
        <begin position="160"/>
        <end position="199"/>
    </location>
</feature>
<name>A0A0G0CXZ7_9BACT</name>
<accession>A0A0G0CXZ7</accession>
<gene>
    <name evidence="3" type="ORF">UR38_C0001G0048</name>
</gene>
<evidence type="ECO:0000313" key="3">
    <source>
        <dbReference type="EMBL" id="KKP48252.1"/>
    </source>
</evidence>
<evidence type="ECO:0000256" key="1">
    <source>
        <dbReference type="SAM" id="MobiDB-lite"/>
    </source>
</evidence>
<keyword evidence="2" id="KW-0732">Signal</keyword>
<dbReference type="AlphaFoldDB" id="A0A0G0CXZ7"/>